<dbReference type="STRING" id="436010.A0A165WMI2"/>
<feature type="domain" description="G" evidence="3">
    <location>
        <begin position="36"/>
        <end position="111"/>
    </location>
</feature>
<name>A0A165WMI2_9AGAM</name>
<dbReference type="SUPFAM" id="SSF52540">
    <property type="entry name" value="P-loop containing nucleoside triphosphate hydrolases"/>
    <property type="match status" value="1"/>
</dbReference>
<protein>
    <submittedName>
        <fullName evidence="4">P-loop containing nucleoside triphosphate hydrolase protein</fullName>
    </submittedName>
</protein>
<feature type="region of interest" description="Disordered" evidence="2">
    <location>
        <begin position="1"/>
        <end position="21"/>
    </location>
</feature>
<dbReference type="Proteomes" id="UP000076532">
    <property type="component" value="Unassembled WGS sequence"/>
</dbReference>
<dbReference type="Gene3D" id="3.40.50.300">
    <property type="entry name" value="P-loop containing nucleotide triphosphate hydrolases"/>
    <property type="match status" value="1"/>
</dbReference>
<gene>
    <name evidence="4" type="ORF">FIBSPDRAFT_840956</name>
</gene>
<reference evidence="4 5" key="1">
    <citation type="journal article" date="2016" name="Mol. Biol. Evol.">
        <title>Comparative Genomics of Early-Diverging Mushroom-Forming Fungi Provides Insights into the Origins of Lignocellulose Decay Capabilities.</title>
        <authorList>
            <person name="Nagy L.G."/>
            <person name="Riley R."/>
            <person name="Tritt A."/>
            <person name="Adam C."/>
            <person name="Daum C."/>
            <person name="Floudas D."/>
            <person name="Sun H."/>
            <person name="Yadav J.S."/>
            <person name="Pangilinan J."/>
            <person name="Larsson K.H."/>
            <person name="Matsuura K."/>
            <person name="Barry K."/>
            <person name="Labutti K."/>
            <person name="Kuo R."/>
            <person name="Ohm R.A."/>
            <person name="Bhattacharya S.S."/>
            <person name="Shirouzu T."/>
            <person name="Yoshinaga Y."/>
            <person name="Martin F.M."/>
            <person name="Grigoriev I.V."/>
            <person name="Hibbett D.S."/>
        </authorList>
    </citation>
    <scope>NUCLEOTIDE SEQUENCE [LARGE SCALE GENOMIC DNA]</scope>
    <source>
        <strain evidence="4 5">CBS 109695</strain>
    </source>
</reference>
<evidence type="ECO:0000313" key="5">
    <source>
        <dbReference type="Proteomes" id="UP000076532"/>
    </source>
</evidence>
<evidence type="ECO:0000259" key="3">
    <source>
        <dbReference type="Pfam" id="PF01926"/>
    </source>
</evidence>
<dbReference type="InterPro" id="IPR027417">
    <property type="entry name" value="P-loop_NTPase"/>
</dbReference>
<feature type="coiled-coil region" evidence="1">
    <location>
        <begin position="227"/>
        <end position="330"/>
    </location>
</feature>
<accession>A0A165WMI2</accession>
<organism evidence="4 5">
    <name type="scientific">Athelia psychrophila</name>
    <dbReference type="NCBI Taxonomy" id="1759441"/>
    <lineage>
        <taxon>Eukaryota</taxon>
        <taxon>Fungi</taxon>
        <taxon>Dikarya</taxon>
        <taxon>Basidiomycota</taxon>
        <taxon>Agaricomycotina</taxon>
        <taxon>Agaricomycetes</taxon>
        <taxon>Agaricomycetidae</taxon>
        <taxon>Atheliales</taxon>
        <taxon>Atheliaceae</taxon>
        <taxon>Athelia</taxon>
    </lineage>
</organism>
<sequence>MHRNEISTPRTGSRSLPAKSSSKTNVLDTLNVDIVIAVMGATGSGKTTFINLLSGSELRVGRGLQSCTSVVQAAAPFTFQGRRVLLFDTPGFDDTTKSDTDILKMIAAFLASTYEQGATLSGVIYMHRISDFRMGGISRRNFSMFRKLCGDDSLKNVALVTNMWSEVDPAPVLDKHAQLLRHDGTLATAQAIVAQIVDNHPMALRIQEELVDEHKDISETAAGTELNRELAEQARKHKEELKLIREEMQVAIKERDEETRQELEAEAKKLKAEMQRVQTDSQKLAANYNEEKARLEQRMMEISDAAQRSAAGYQRQMEELQRALEERTHTSAAERNAIQKQMDDLQRKYEADVRHNGGGCIIV</sequence>
<dbReference type="AlphaFoldDB" id="A0A165WMI2"/>
<dbReference type="Pfam" id="PF01926">
    <property type="entry name" value="MMR_HSR1"/>
    <property type="match status" value="1"/>
</dbReference>
<keyword evidence="1" id="KW-0175">Coiled coil</keyword>
<dbReference type="EMBL" id="KV417741">
    <property type="protein sequence ID" value="KZP07744.1"/>
    <property type="molecule type" value="Genomic_DNA"/>
</dbReference>
<dbReference type="CDD" id="cd00882">
    <property type="entry name" value="Ras_like_GTPase"/>
    <property type="match status" value="1"/>
</dbReference>
<dbReference type="OrthoDB" id="8954335at2759"/>
<dbReference type="InterPro" id="IPR006073">
    <property type="entry name" value="GTP-bd"/>
</dbReference>
<proteinExistence type="predicted"/>
<dbReference type="GO" id="GO:0005525">
    <property type="term" value="F:GTP binding"/>
    <property type="evidence" value="ECO:0007669"/>
    <property type="project" value="InterPro"/>
</dbReference>
<keyword evidence="5" id="KW-1185">Reference proteome</keyword>
<evidence type="ECO:0000256" key="2">
    <source>
        <dbReference type="SAM" id="MobiDB-lite"/>
    </source>
</evidence>
<keyword evidence="4" id="KW-0378">Hydrolase</keyword>
<dbReference type="GO" id="GO:0016787">
    <property type="term" value="F:hydrolase activity"/>
    <property type="evidence" value="ECO:0007669"/>
    <property type="project" value="UniProtKB-KW"/>
</dbReference>
<evidence type="ECO:0000256" key="1">
    <source>
        <dbReference type="SAM" id="Coils"/>
    </source>
</evidence>
<evidence type="ECO:0000313" key="4">
    <source>
        <dbReference type="EMBL" id="KZP07744.1"/>
    </source>
</evidence>